<dbReference type="AlphaFoldDB" id="A0A0U4C2C6"/>
<protein>
    <submittedName>
        <fullName evidence="1">Uncharacterized protein</fullName>
    </submittedName>
</protein>
<gene>
    <name evidence="1" type="ORF">AUC43_18065</name>
</gene>
<proteinExistence type="predicted"/>
<dbReference type="Proteomes" id="UP000059542">
    <property type="component" value="Chromosome"/>
</dbReference>
<evidence type="ECO:0000313" key="2">
    <source>
        <dbReference type="Proteomes" id="UP000059542"/>
    </source>
</evidence>
<accession>A0A0U4C2C6</accession>
<dbReference type="EMBL" id="CP013909">
    <property type="protein sequence ID" value="ALW86817.1"/>
    <property type="molecule type" value="Genomic_DNA"/>
</dbReference>
<keyword evidence="2" id="KW-1185">Reference proteome</keyword>
<reference evidence="1 2" key="1">
    <citation type="submission" date="2015-12" db="EMBL/GenBank/DDBJ databases">
        <authorList>
            <person name="Shamseldin A."/>
            <person name="Moawad H."/>
            <person name="Abd El-Rahim W.M."/>
            <person name="Sadowsky M.J."/>
        </authorList>
    </citation>
    <scope>NUCLEOTIDE SEQUENCE [LARGE SCALE GENOMIC DNA]</scope>
    <source>
        <strain evidence="1 2">DG5B</strain>
    </source>
</reference>
<dbReference type="KEGG" id="hyg:AUC43_18065"/>
<sequence>MRPPKITTDTGELIFFQTSRVKPTGHWPGRILSRSLNTIYPMWIQQKDHSPAPLEDLQGRTVGLKFKCSKCHTEIFTDLIGVPSPNDQADSPAHASNHEIEEVKCPTCGMLHTLEVDSTFDGVTFKVSNAKHVSYQVSE</sequence>
<organism evidence="1 2">
    <name type="scientific">Hymenobacter sedentarius</name>
    <dbReference type="NCBI Taxonomy" id="1411621"/>
    <lineage>
        <taxon>Bacteria</taxon>
        <taxon>Pseudomonadati</taxon>
        <taxon>Bacteroidota</taxon>
        <taxon>Cytophagia</taxon>
        <taxon>Cytophagales</taxon>
        <taxon>Hymenobacteraceae</taxon>
        <taxon>Hymenobacter</taxon>
    </lineage>
</organism>
<name>A0A0U4C2C6_9BACT</name>
<evidence type="ECO:0000313" key="1">
    <source>
        <dbReference type="EMBL" id="ALW86817.1"/>
    </source>
</evidence>